<feature type="signal peptide" evidence="1">
    <location>
        <begin position="1"/>
        <end position="19"/>
    </location>
</feature>
<proteinExistence type="predicted"/>
<evidence type="ECO:0008006" key="4">
    <source>
        <dbReference type="Google" id="ProtNLM"/>
    </source>
</evidence>
<dbReference type="RefSeq" id="WP_092894334.1">
    <property type="nucleotide sequence ID" value="NZ_FOKK01000001.1"/>
</dbReference>
<evidence type="ECO:0000313" key="3">
    <source>
        <dbReference type="Proteomes" id="UP000198790"/>
    </source>
</evidence>
<dbReference type="STRING" id="237018.SAMN04489723_101230"/>
<feature type="chain" id="PRO_5011566069" description="Lipoprotein" evidence="1">
    <location>
        <begin position="20"/>
        <end position="136"/>
    </location>
</feature>
<keyword evidence="1" id="KW-0732">Signal</keyword>
<gene>
    <name evidence="2" type="ORF">SAMN04489723_101230</name>
</gene>
<accession>A0A1I0VL04</accession>
<evidence type="ECO:0000313" key="2">
    <source>
        <dbReference type="EMBL" id="SFA76570.1"/>
    </source>
</evidence>
<evidence type="ECO:0000256" key="1">
    <source>
        <dbReference type="SAM" id="SignalP"/>
    </source>
</evidence>
<keyword evidence="3" id="KW-1185">Reference proteome</keyword>
<reference evidence="2 3" key="1">
    <citation type="submission" date="2016-10" db="EMBL/GenBank/DDBJ databases">
        <authorList>
            <person name="de Groot N.N."/>
        </authorList>
    </citation>
    <scope>NUCLEOTIDE SEQUENCE [LARGE SCALE GENOMIC DNA]</scope>
    <source>
        <strain evidence="2 3">DSM 23399</strain>
    </source>
</reference>
<dbReference type="EMBL" id="FOKK01000001">
    <property type="protein sequence ID" value="SFA76570.1"/>
    <property type="molecule type" value="Genomic_DNA"/>
</dbReference>
<dbReference type="Proteomes" id="UP000198790">
    <property type="component" value="Unassembled WGS sequence"/>
</dbReference>
<name>A0A1I0VL04_9BACT</name>
<dbReference type="PROSITE" id="PS51257">
    <property type="entry name" value="PROKAR_LIPOPROTEIN"/>
    <property type="match status" value="1"/>
</dbReference>
<dbReference type="AlphaFoldDB" id="A0A1I0VL04"/>
<sequence>MKQLILFLLLAVFAFSCDFDDYPEPVSGNQKWVIAGYQEGGVSSPSYISIRDSAYVYSLSSDGTFRKSIGKQSISGTYEERFEDGLRKFIFQYESANTQLIHSCSTDQEQYFLNSKGQLTGTWDACDGAKLYFDKQ</sequence>
<organism evidence="2 3">
    <name type="scientific">Algoriphagus aquimarinus</name>
    <dbReference type="NCBI Taxonomy" id="237018"/>
    <lineage>
        <taxon>Bacteria</taxon>
        <taxon>Pseudomonadati</taxon>
        <taxon>Bacteroidota</taxon>
        <taxon>Cytophagia</taxon>
        <taxon>Cytophagales</taxon>
        <taxon>Cyclobacteriaceae</taxon>
        <taxon>Algoriphagus</taxon>
    </lineage>
</organism>
<protein>
    <recommendedName>
        <fullName evidence="4">Lipoprotein</fullName>
    </recommendedName>
</protein>
<dbReference type="OrthoDB" id="882993at2"/>